<gene>
    <name evidence="2" type="ORF">MELIAE_LOCUS5140</name>
</gene>
<reference evidence="2" key="1">
    <citation type="submission" date="2021-12" db="EMBL/GenBank/DDBJ databases">
        <authorList>
            <person name="King R."/>
        </authorList>
    </citation>
    <scope>NUCLEOTIDE SEQUENCE</scope>
</reference>
<protein>
    <submittedName>
        <fullName evidence="2">Uncharacterized protein</fullName>
    </submittedName>
</protein>
<dbReference type="Proteomes" id="UP001154078">
    <property type="component" value="Chromosome 3"/>
</dbReference>
<dbReference type="AlphaFoldDB" id="A0A9P0FEQ4"/>
<evidence type="ECO:0000313" key="3">
    <source>
        <dbReference type="Proteomes" id="UP001154078"/>
    </source>
</evidence>
<name>A0A9P0FEQ4_BRAAE</name>
<dbReference type="EMBL" id="OV121134">
    <property type="protein sequence ID" value="CAH0553035.1"/>
    <property type="molecule type" value="Genomic_DNA"/>
</dbReference>
<dbReference type="Pfam" id="PF01395">
    <property type="entry name" value="PBP_GOBP"/>
    <property type="match status" value="1"/>
</dbReference>
<feature type="chain" id="PRO_5040358109" evidence="1">
    <location>
        <begin position="17"/>
        <end position="134"/>
    </location>
</feature>
<keyword evidence="3" id="KW-1185">Reference proteome</keyword>
<sequence length="134" mass="15017">MKSFIIVFGLVSLASASLITPETPQEKTKFVAIHKKCQADPKTFVDEDLVTKTIQGIFTEDQQLKIHMLCMNQGFNYIQPGGGLNEAILKQKWSAHYDGSDYTNLLKCLVNKSNDVETSWDMLICKHKTVGHLG</sequence>
<dbReference type="InterPro" id="IPR006170">
    <property type="entry name" value="PBP/GOBP"/>
</dbReference>
<keyword evidence="1" id="KW-0732">Signal</keyword>
<dbReference type="InterPro" id="IPR036728">
    <property type="entry name" value="PBP_GOBP_sf"/>
</dbReference>
<organism evidence="2 3">
    <name type="scientific">Brassicogethes aeneus</name>
    <name type="common">Rape pollen beetle</name>
    <name type="synonym">Meligethes aeneus</name>
    <dbReference type="NCBI Taxonomy" id="1431903"/>
    <lineage>
        <taxon>Eukaryota</taxon>
        <taxon>Metazoa</taxon>
        <taxon>Ecdysozoa</taxon>
        <taxon>Arthropoda</taxon>
        <taxon>Hexapoda</taxon>
        <taxon>Insecta</taxon>
        <taxon>Pterygota</taxon>
        <taxon>Neoptera</taxon>
        <taxon>Endopterygota</taxon>
        <taxon>Coleoptera</taxon>
        <taxon>Polyphaga</taxon>
        <taxon>Cucujiformia</taxon>
        <taxon>Nitidulidae</taxon>
        <taxon>Meligethinae</taxon>
        <taxon>Brassicogethes</taxon>
    </lineage>
</organism>
<dbReference type="GO" id="GO:0005549">
    <property type="term" value="F:odorant binding"/>
    <property type="evidence" value="ECO:0007669"/>
    <property type="project" value="InterPro"/>
</dbReference>
<dbReference type="SUPFAM" id="SSF47565">
    <property type="entry name" value="Insect pheromone/odorant-binding proteins"/>
    <property type="match status" value="1"/>
</dbReference>
<dbReference type="Gene3D" id="1.10.238.20">
    <property type="entry name" value="Pheromone/general odorant binding protein domain"/>
    <property type="match status" value="1"/>
</dbReference>
<feature type="signal peptide" evidence="1">
    <location>
        <begin position="1"/>
        <end position="16"/>
    </location>
</feature>
<evidence type="ECO:0000256" key="1">
    <source>
        <dbReference type="SAM" id="SignalP"/>
    </source>
</evidence>
<accession>A0A9P0FEQ4</accession>
<dbReference type="CDD" id="cd23992">
    <property type="entry name" value="PBP_GOBP"/>
    <property type="match status" value="1"/>
</dbReference>
<evidence type="ECO:0000313" key="2">
    <source>
        <dbReference type="EMBL" id="CAH0553035.1"/>
    </source>
</evidence>
<dbReference type="OrthoDB" id="6757181at2759"/>
<proteinExistence type="predicted"/>